<sequence>MPTAKIVRGIALFLLAFAMTGGARAIAADTQFPLQVSGDRHRLQDAAATPCLLMGDAAWSLIAELRRDEAEAYLQDRRRRGFNAVLVNLLEHQFARNAPANAYGDRPFKARAFGALNPQYFDHAAWVIGRAEALGITVFLAPAYLGANGGGQGWYMAMEMAGPKRMRAYGEVIARRFAGYRNIIWVLGGDFDAPDKRLVSSLAEGIAAVLPDAIQTVHSSRDTDTARHWAGAGWLALDTVYDYDDVHKAVLARTAGAEMPVILLETLYENEHGTDAGTIRRNAYGALLAGAAGQFFGNSPIWHFSAPGLFDSGGNWRKALDSPGARSMGVLQNLFSRLDWTKLQPDREKKITDRPGFYAARLPETGLAVIYGENGFALRKGAVDAGDAALWFDPASGKTIVAGAPARENDLLVYHPPASRNADGHSDWVLLIGRMERLAFLQKE</sequence>
<accession>A0A0E1WWN9</accession>
<dbReference type="InterPro" id="IPR017853">
    <property type="entry name" value="GH"/>
</dbReference>
<organism evidence="3">
    <name type="scientific">Brucella pinnipedialis M292/94/1</name>
    <dbReference type="NCBI Taxonomy" id="520462"/>
    <lineage>
        <taxon>Bacteria</taxon>
        <taxon>Pseudomonadati</taxon>
        <taxon>Pseudomonadota</taxon>
        <taxon>Alphaproteobacteria</taxon>
        <taxon>Hyphomicrobiales</taxon>
        <taxon>Brucellaceae</taxon>
        <taxon>Brucella/Ochrobactrum group</taxon>
        <taxon>Brucella</taxon>
    </lineage>
</organism>
<name>A0A0E1WWN9_9HYPH</name>
<evidence type="ECO:0000256" key="1">
    <source>
        <dbReference type="SAM" id="SignalP"/>
    </source>
</evidence>
<evidence type="ECO:0000313" key="3">
    <source>
        <dbReference type="EMBL" id="EEZ29188.1"/>
    </source>
</evidence>
<dbReference type="HOGENOM" id="CLU_023504_0_0_5"/>
<dbReference type="SUPFAM" id="SSF51445">
    <property type="entry name" value="(Trans)glycosidases"/>
    <property type="match status" value="1"/>
</dbReference>
<dbReference type="Proteomes" id="UP000004659">
    <property type="component" value="Unassembled WGS sequence"/>
</dbReference>
<dbReference type="RefSeq" id="WP_004688942.1">
    <property type="nucleotide sequence ID" value="NZ_EQ999534.1"/>
</dbReference>
<dbReference type="InterPro" id="IPR025277">
    <property type="entry name" value="Apiosidase-like_cat_dom"/>
</dbReference>
<feature type="chain" id="PRO_5002388853" evidence="1">
    <location>
        <begin position="28"/>
        <end position="444"/>
    </location>
</feature>
<feature type="signal peptide" evidence="1">
    <location>
        <begin position="1"/>
        <end position="27"/>
    </location>
</feature>
<dbReference type="PANTHER" id="PTHR37836:SF2">
    <property type="entry name" value="DUF4038 DOMAIN-CONTAINING PROTEIN"/>
    <property type="match status" value="1"/>
</dbReference>
<evidence type="ECO:0000259" key="2">
    <source>
        <dbReference type="Pfam" id="PF13204"/>
    </source>
</evidence>
<dbReference type="Pfam" id="PF13204">
    <property type="entry name" value="Apiosidase"/>
    <property type="match status" value="1"/>
</dbReference>
<dbReference type="AlphaFoldDB" id="A0A0E1WWN9"/>
<dbReference type="GeneID" id="99646523"/>
<dbReference type="PANTHER" id="PTHR37836">
    <property type="entry name" value="LMO1036 PROTEIN"/>
    <property type="match status" value="1"/>
</dbReference>
<feature type="domain" description="Apiosidase-like catalytic" evidence="2">
    <location>
        <begin position="39"/>
        <end position="341"/>
    </location>
</feature>
<dbReference type="EMBL" id="EQ999534">
    <property type="protein sequence ID" value="EEZ29188.1"/>
    <property type="molecule type" value="Genomic_DNA"/>
</dbReference>
<protein>
    <submittedName>
        <fullName evidence="3">Bme25</fullName>
    </submittedName>
</protein>
<gene>
    <name evidence="3" type="ORF">BALG_02541</name>
</gene>
<reference evidence="3" key="1">
    <citation type="submission" date="2009-01" db="EMBL/GenBank/DDBJ databases">
        <title>The Genome Sequence of Brucella pinnipedialis M292/94/1.</title>
        <authorList>
            <consortium name="The Broad Institute Genome Sequencing Platform"/>
            <person name="Ward D."/>
            <person name="Young S.K."/>
            <person name="Kodira C.D."/>
            <person name="Zeng Q."/>
            <person name="Koehrsen M."/>
            <person name="Alvarado L."/>
            <person name="Berlin A."/>
            <person name="Borenstein D."/>
            <person name="Chen Z."/>
            <person name="Engels R."/>
            <person name="Freedman E."/>
            <person name="Gellesch M."/>
            <person name="Goldberg J."/>
            <person name="Griggs A."/>
            <person name="Gujja S."/>
            <person name="Heiman D."/>
            <person name="Hepburn T."/>
            <person name="Howarth C."/>
            <person name="Jen D."/>
            <person name="Larson L."/>
            <person name="Lewis B."/>
            <person name="Mehta T."/>
            <person name="Park D."/>
            <person name="Pearson M."/>
            <person name="Roberts A."/>
            <person name="Saif S."/>
            <person name="Shea T."/>
            <person name="Shenoy N."/>
            <person name="Sisk P."/>
            <person name="Stolte C."/>
            <person name="Sykes S."/>
            <person name="Walk T."/>
            <person name="White J."/>
            <person name="Yandava C."/>
            <person name="Whatmore A.M."/>
            <person name="Perrett L.L."/>
            <person name="O'Callaghan D."/>
            <person name="Nusbaum C."/>
            <person name="Galagan J."/>
            <person name="Birren B."/>
        </authorList>
    </citation>
    <scope>NUCLEOTIDE SEQUENCE [LARGE SCALE GENOMIC DNA]</scope>
    <source>
        <strain evidence="3">M292/94/1</strain>
    </source>
</reference>
<proteinExistence type="predicted"/>
<keyword evidence="1" id="KW-0732">Signal</keyword>
<dbReference type="Gene3D" id="3.20.20.80">
    <property type="entry name" value="Glycosidases"/>
    <property type="match status" value="1"/>
</dbReference>